<proteinExistence type="predicted"/>
<evidence type="ECO:0000313" key="4">
    <source>
        <dbReference type="EMBL" id="CEK89380.1"/>
    </source>
</evidence>
<evidence type="ECO:0000313" key="7">
    <source>
        <dbReference type="EMBL" id="CEK89387.1"/>
    </source>
</evidence>
<dbReference type="EMBL" id="HACG01042520">
    <property type="protein sequence ID" value="CEK89385.1"/>
    <property type="molecule type" value="Transcribed_RNA"/>
</dbReference>
<dbReference type="PANTHER" id="PTHR38537">
    <property type="entry name" value="JITTERBUG, ISOFORM N"/>
    <property type="match status" value="1"/>
</dbReference>
<dbReference type="EMBL" id="HACG01042519">
    <property type="protein sequence ID" value="CEK89384.1"/>
    <property type="molecule type" value="Transcribed_RNA"/>
</dbReference>
<evidence type="ECO:0000256" key="2">
    <source>
        <dbReference type="ARBA" id="ARBA00023203"/>
    </source>
</evidence>
<dbReference type="PANTHER" id="PTHR38537:SF16">
    <property type="entry name" value="CALPONIN-HOMOLOGY (CH) DOMAIN-CONTAINING PROTEIN"/>
    <property type="match status" value="1"/>
</dbReference>
<dbReference type="InterPro" id="IPR001589">
    <property type="entry name" value="Actinin_actin-bd_CS"/>
</dbReference>
<name>A0A0B7BBD2_9EUPU</name>
<dbReference type="InterPro" id="IPR001715">
    <property type="entry name" value="CH_dom"/>
</dbReference>
<evidence type="ECO:0000256" key="1">
    <source>
        <dbReference type="ARBA" id="ARBA00022737"/>
    </source>
</evidence>
<accession>A0A0B7BBD2</accession>
<feature type="domain" description="Calponin-homology (CH)" evidence="3">
    <location>
        <begin position="16"/>
        <end position="121"/>
    </location>
</feature>
<dbReference type="SMART" id="SM00033">
    <property type="entry name" value="CH"/>
    <property type="match status" value="2"/>
</dbReference>
<dbReference type="Gene3D" id="1.10.418.10">
    <property type="entry name" value="Calponin-like domain"/>
    <property type="match status" value="3"/>
</dbReference>
<evidence type="ECO:0000313" key="5">
    <source>
        <dbReference type="EMBL" id="CEK89384.1"/>
    </source>
</evidence>
<dbReference type="CDD" id="cd21227">
    <property type="entry name" value="CH_jitterbug-like_rpt1"/>
    <property type="match status" value="1"/>
</dbReference>
<dbReference type="EMBL" id="HACG01042515">
    <property type="protein sequence ID" value="CEK89380.1"/>
    <property type="molecule type" value="Transcribed_RNA"/>
</dbReference>
<evidence type="ECO:0000259" key="3">
    <source>
        <dbReference type="PROSITE" id="PS50021"/>
    </source>
</evidence>
<dbReference type="PROSITE" id="PS50021">
    <property type="entry name" value="CH"/>
    <property type="match status" value="2"/>
</dbReference>
<dbReference type="EMBL" id="HACG01042522">
    <property type="protein sequence ID" value="CEK89387.1"/>
    <property type="molecule type" value="Transcribed_RNA"/>
</dbReference>
<dbReference type="SUPFAM" id="SSF47576">
    <property type="entry name" value="Calponin-homology domain, CH-domain"/>
    <property type="match status" value="2"/>
</dbReference>
<organism evidence="4">
    <name type="scientific">Arion vulgaris</name>
    <dbReference type="NCBI Taxonomy" id="1028688"/>
    <lineage>
        <taxon>Eukaryota</taxon>
        <taxon>Metazoa</taxon>
        <taxon>Spiralia</taxon>
        <taxon>Lophotrochozoa</taxon>
        <taxon>Mollusca</taxon>
        <taxon>Gastropoda</taxon>
        <taxon>Heterobranchia</taxon>
        <taxon>Euthyneura</taxon>
        <taxon>Panpulmonata</taxon>
        <taxon>Eupulmonata</taxon>
        <taxon>Stylommatophora</taxon>
        <taxon>Helicina</taxon>
        <taxon>Arionoidea</taxon>
        <taxon>Arionidae</taxon>
        <taxon>Arion</taxon>
    </lineage>
</organism>
<evidence type="ECO:0000313" key="6">
    <source>
        <dbReference type="EMBL" id="CEK89385.1"/>
    </source>
</evidence>
<feature type="domain" description="Calponin-homology (CH)" evidence="3">
    <location>
        <begin position="129"/>
        <end position="232"/>
    </location>
</feature>
<protein>
    <recommendedName>
        <fullName evidence="3">Calponin-homology (CH) domain-containing protein</fullName>
    </recommendedName>
</protein>
<gene>
    <name evidence="4" type="primary">ORF170664</name>
    <name evidence="5" type="synonym">ORF170675</name>
    <name evidence="6" type="synonym">ORF170680</name>
    <name evidence="7" type="synonym">ORF170687</name>
</gene>
<keyword evidence="1" id="KW-0677">Repeat</keyword>
<dbReference type="InterPro" id="IPR044801">
    <property type="entry name" value="Filamin"/>
</dbReference>
<dbReference type="Pfam" id="PF00307">
    <property type="entry name" value="CH"/>
    <property type="match status" value="3"/>
</dbReference>
<dbReference type="InterPro" id="IPR036872">
    <property type="entry name" value="CH_dom_sf"/>
</dbReference>
<reference evidence="4" key="1">
    <citation type="submission" date="2014-12" db="EMBL/GenBank/DDBJ databases">
        <title>Insight into the proteome of Arion vulgaris.</title>
        <authorList>
            <person name="Aradska J."/>
            <person name="Bulat T."/>
            <person name="Smidak R."/>
            <person name="Sarate P."/>
            <person name="Gangsoo J."/>
            <person name="Sialana F."/>
            <person name="Bilban M."/>
            <person name="Lubec G."/>
        </authorList>
    </citation>
    <scope>NUCLEOTIDE SEQUENCE</scope>
    <source>
        <tissue evidence="4">Skin</tissue>
    </source>
</reference>
<dbReference type="GO" id="GO:0051015">
    <property type="term" value="F:actin filament binding"/>
    <property type="evidence" value="ECO:0007669"/>
    <property type="project" value="InterPro"/>
</dbReference>
<keyword evidence="2" id="KW-0009">Actin-binding</keyword>
<dbReference type="PROSITE" id="PS00020">
    <property type="entry name" value="ACTININ_2"/>
    <property type="match status" value="1"/>
</dbReference>
<sequence length="310" mass="34770">MSISMTLDGKEDQWIVIQHKTFINWANEQLIQGNRSVENLAQDLCDGVKLVALVESLQFKKIGKVYSKPTSKIQMLHNVSLALRAVADDNVKLVNIGTDDIVDGNLKLILGLLWHLIIRYQISSNKAKAPPKKLMLQWFQNVLSGLAISNFTSHWSNGIALHALLDFCKPGLSPNWRKLSPNDRIQNCRQAIQLAKDHLSVPKVISAEDFCSPDLDELSAMTYLSYFIRKNSPGYYGTLNWICKQLKTTNISNLTTDWNDGYYLCALVVSVGGEVKGWPKIDRKNHIATCQLGLDSAKKLESIQCSPQQS</sequence>
<dbReference type="AlphaFoldDB" id="A0A0B7BBD2"/>
<dbReference type="GO" id="GO:0030036">
    <property type="term" value="P:actin cytoskeleton organization"/>
    <property type="evidence" value="ECO:0007669"/>
    <property type="project" value="InterPro"/>
</dbReference>